<sequence>MPQQKVHQHSFGVRRRAMSQESQELLGDQGEPSGEGTHVPNLSPSFGRPIPAPSSTNGNTSSQTPAVYWRLFNDPGLLPLGGGTGQLVVSPEAFDGLVQQVQALTGMIQTVIPQACFAPQFALPTLSLWVLLSVSDPRCFPLDLLRVPCPSTCHSRGAPAEWELSTTLPPQLERGDSKLAYTIRATSSQTPCHWTLWIRSKPNYAMSPNDWMRSKRRSMCRKRNMGWSHSRGPLSLRKYRLSQSPQASGFPRWKPTIGAQTWRSTSSPFRHRWHCTTPKEFESNFLASAKPKPSVATLLRLSWKDEEPLSHFVSHFAIEIRVVLDAHPYLIM</sequence>
<reference evidence="2 3" key="1">
    <citation type="journal article" date="2014" name="Agronomy (Basel)">
        <title>A Draft Genome Sequence for Ensete ventricosum, the Drought-Tolerant Tree Against Hunger.</title>
        <authorList>
            <person name="Harrison J."/>
            <person name="Moore K.A."/>
            <person name="Paszkiewicz K."/>
            <person name="Jones T."/>
            <person name="Grant M."/>
            <person name="Ambacheew D."/>
            <person name="Muzemil S."/>
            <person name="Studholme D.J."/>
        </authorList>
    </citation>
    <scope>NUCLEOTIDE SEQUENCE [LARGE SCALE GENOMIC DNA]</scope>
</reference>
<organism evidence="2 3">
    <name type="scientific">Ensete ventricosum</name>
    <name type="common">Abyssinian banana</name>
    <name type="synonym">Musa ensete</name>
    <dbReference type="NCBI Taxonomy" id="4639"/>
    <lineage>
        <taxon>Eukaryota</taxon>
        <taxon>Viridiplantae</taxon>
        <taxon>Streptophyta</taxon>
        <taxon>Embryophyta</taxon>
        <taxon>Tracheophyta</taxon>
        <taxon>Spermatophyta</taxon>
        <taxon>Magnoliopsida</taxon>
        <taxon>Liliopsida</taxon>
        <taxon>Zingiberales</taxon>
        <taxon>Musaceae</taxon>
        <taxon>Ensete</taxon>
    </lineage>
</organism>
<feature type="compositionally biased region" description="Basic residues" evidence="1">
    <location>
        <begin position="1"/>
        <end position="17"/>
    </location>
</feature>
<name>A0A426Y340_ENSVE</name>
<feature type="region of interest" description="Disordered" evidence="1">
    <location>
        <begin position="1"/>
        <end position="61"/>
    </location>
</feature>
<dbReference type="EMBL" id="AMZH03015377">
    <property type="protein sequence ID" value="RRT46162.1"/>
    <property type="molecule type" value="Genomic_DNA"/>
</dbReference>
<comment type="caution">
    <text evidence="2">The sequence shown here is derived from an EMBL/GenBank/DDBJ whole genome shotgun (WGS) entry which is preliminary data.</text>
</comment>
<proteinExistence type="predicted"/>
<dbReference type="Proteomes" id="UP000287651">
    <property type="component" value="Unassembled WGS sequence"/>
</dbReference>
<evidence type="ECO:0000256" key="1">
    <source>
        <dbReference type="SAM" id="MobiDB-lite"/>
    </source>
</evidence>
<gene>
    <name evidence="2" type="ORF">B296_00040114</name>
</gene>
<dbReference type="AlphaFoldDB" id="A0A426Y340"/>
<accession>A0A426Y340</accession>
<evidence type="ECO:0000313" key="3">
    <source>
        <dbReference type="Proteomes" id="UP000287651"/>
    </source>
</evidence>
<protein>
    <recommendedName>
        <fullName evidence="4">Retrotransposon gag domain-containing protein</fullName>
    </recommendedName>
</protein>
<evidence type="ECO:0000313" key="2">
    <source>
        <dbReference type="EMBL" id="RRT46162.1"/>
    </source>
</evidence>
<evidence type="ECO:0008006" key="4">
    <source>
        <dbReference type="Google" id="ProtNLM"/>
    </source>
</evidence>